<gene>
    <name evidence="2" type="ORF">ACFFIX_15805</name>
</gene>
<comment type="caution">
    <text evidence="2">The sequence shown here is derived from an EMBL/GenBank/DDBJ whole genome shotgun (WGS) entry which is preliminary data.</text>
</comment>
<keyword evidence="1" id="KW-0175">Coiled coil</keyword>
<accession>A0ABV6GH49</accession>
<name>A0ABV6GH49_9BACI</name>
<dbReference type="Proteomes" id="UP001589854">
    <property type="component" value="Unassembled WGS sequence"/>
</dbReference>
<evidence type="ECO:0000256" key="1">
    <source>
        <dbReference type="SAM" id="Coils"/>
    </source>
</evidence>
<sequence>MDNENKLLQGMLIGAAVGAVVSMFHKQTRQEVLEQGKCVTDRVKDYCQHPSKLSDDLKKKVDATKETVQEISEDLSFLNEKMNELKETTPQVIDMIQETKERFLPKKKAQAPCSAPTSIRRF</sequence>
<protein>
    <submittedName>
        <fullName evidence="2">YtxH domain-containing protein</fullName>
    </submittedName>
</protein>
<evidence type="ECO:0000313" key="3">
    <source>
        <dbReference type="Proteomes" id="UP001589854"/>
    </source>
</evidence>
<organism evidence="2 3">
    <name type="scientific">Metabacillus herbersteinensis</name>
    <dbReference type="NCBI Taxonomy" id="283816"/>
    <lineage>
        <taxon>Bacteria</taxon>
        <taxon>Bacillati</taxon>
        <taxon>Bacillota</taxon>
        <taxon>Bacilli</taxon>
        <taxon>Bacillales</taxon>
        <taxon>Bacillaceae</taxon>
        <taxon>Metabacillus</taxon>
    </lineage>
</organism>
<dbReference type="EMBL" id="JBHLVO010000014">
    <property type="protein sequence ID" value="MFC0272894.1"/>
    <property type="molecule type" value="Genomic_DNA"/>
</dbReference>
<evidence type="ECO:0000313" key="2">
    <source>
        <dbReference type="EMBL" id="MFC0272894.1"/>
    </source>
</evidence>
<proteinExistence type="predicted"/>
<keyword evidence="3" id="KW-1185">Reference proteome</keyword>
<reference evidence="2 3" key="1">
    <citation type="submission" date="2024-09" db="EMBL/GenBank/DDBJ databases">
        <authorList>
            <person name="Sun Q."/>
            <person name="Mori K."/>
        </authorList>
    </citation>
    <scope>NUCLEOTIDE SEQUENCE [LARGE SCALE GENOMIC DNA]</scope>
    <source>
        <strain evidence="2 3">CCM 7228</strain>
    </source>
</reference>
<feature type="coiled-coil region" evidence="1">
    <location>
        <begin position="54"/>
        <end position="88"/>
    </location>
</feature>
<dbReference type="RefSeq" id="WP_378935658.1">
    <property type="nucleotide sequence ID" value="NZ_JBHLVO010000014.1"/>
</dbReference>